<evidence type="ECO:0000313" key="9">
    <source>
        <dbReference type="EMBL" id="MZR32508.1"/>
    </source>
</evidence>
<evidence type="ECO:0000256" key="2">
    <source>
        <dbReference type="ARBA" id="ARBA00009347"/>
    </source>
</evidence>
<keyword evidence="10" id="KW-1185">Reference proteome</keyword>
<proteinExistence type="inferred from homology"/>
<dbReference type="Gene3D" id="2.40.110.20">
    <property type="match status" value="1"/>
</dbReference>
<organism evidence="9 10">
    <name type="scientific">Sneathiella litorea</name>
    <dbReference type="NCBI Taxonomy" id="2606216"/>
    <lineage>
        <taxon>Bacteria</taxon>
        <taxon>Pseudomonadati</taxon>
        <taxon>Pseudomonadota</taxon>
        <taxon>Alphaproteobacteria</taxon>
        <taxon>Sneathiellales</taxon>
        <taxon>Sneathiellaceae</taxon>
        <taxon>Sneathiella</taxon>
    </lineage>
</organism>
<dbReference type="PANTHER" id="PTHR42707:SF2">
    <property type="entry name" value="ACD11 DEHYDROGENASE"/>
    <property type="match status" value="1"/>
</dbReference>
<dbReference type="InterPro" id="IPR052904">
    <property type="entry name" value="Acyl-CoA_dehydrogenase-like"/>
</dbReference>
<feature type="domain" description="Adaptive response protein AidB N-terminal" evidence="8">
    <location>
        <begin position="21"/>
        <end position="183"/>
    </location>
</feature>
<accession>A0A6L8WBQ1</accession>
<dbReference type="SUPFAM" id="SSF47203">
    <property type="entry name" value="Acyl-CoA dehydrogenase C-terminal domain-like"/>
    <property type="match status" value="1"/>
</dbReference>
<dbReference type="InterPro" id="IPR009075">
    <property type="entry name" value="AcylCo_DH/oxidase_C"/>
</dbReference>
<dbReference type="GO" id="GO:0003995">
    <property type="term" value="F:acyl-CoA dehydrogenase activity"/>
    <property type="evidence" value="ECO:0007669"/>
    <property type="project" value="InterPro"/>
</dbReference>
<dbReference type="Gene3D" id="1.20.140.10">
    <property type="entry name" value="Butyryl-CoA Dehydrogenase, subunit A, domain 3"/>
    <property type="match status" value="1"/>
</dbReference>
<dbReference type="SUPFAM" id="SSF56645">
    <property type="entry name" value="Acyl-CoA dehydrogenase NM domain-like"/>
    <property type="match status" value="1"/>
</dbReference>
<evidence type="ECO:0000259" key="6">
    <source>
        <dbReference type="Pfam" id="PF00441"/>
    </source>
</evidence>
<evidence type="ECO:0000259" key="8">
    <source>
        <dbReference type="Pfam" id="PF18158"/>
    </source>
</evidence>
<comment type="cofactor">
    <cofactor evidence="1 5">
        <name>FAD</name>
        <dbReference type="ChEBI" id="CHEBI:57692"/>
    </cofactor>
</comment>
<dbReference type="AlphaFoldDB" id="A0A6L8WBQ1"/>
<name>A0A6L8WBQ1_9PROT</name>
<feature type="domain" description="Acyl-CoA dehydrogenase/oxidase C-terminal" evidence="6">
    <location>
        <begin position="302"/>
        <end position="457"/>
    </location>
</feature>
<gene>
    <name evidence="9" type="ORF">GQE98_17850</name>
</gene>
<sequence length="595" mass="66387">MSYLHKKQEFKPQELSDYIAPDCHGLNFFEVDNNLRDLLHVYMPDDLRQHMEPHYNRLGEISGTQLDDWSREADKHGPILHARDARGRNEDWIEFHPSYRKMEDVAFRDFGFHCMSHREGVLGWQEKVPPIGKYVFQYLFGQSEFGQLCPISATDTSAMLIERYADEATKAKLLDRMYSQDMDKILKGAQFMTEKTGGSDVSQIALEARFEDGEWKLYGEKWFCSCADGDIALLLARPEGAPEGNSGLALFAMPRRREDGSRNPYRIVRLKDKLGTKSMASGEIIFEGASAYPLGEVGAHPNKGLKLMMDQVNFSRLSHGVRGAAMMRRCLNEALTVANYRKAFGETIIDKPLLRRQLMKLMVPTEQALSMFMYVAVNLEQGEKGGEAAAKRTRILTPLLKYRTARDNIRVATGAMEVRGGNGYIEDWVNARLVRDAHLGVLWEGTSNINSLDVTTRAIARAGAHEDLAEDLTRQIDANSALPGQYAGQLKGLLDQSVKFAEEVARLGKETHARKAASALYHVTTATLMANEGAKLGAAGKDARRLLLSRMIIDHKLGAANPLSIEADAFDTAATDALLSESPLSLEEVSRILTL</sequence>
<dbReference type="Gene3D" id="6.10.250.600">
    <property type="match status" value="1"/>
</dbReference>
<dbReference type="Proteomes" id="UP000476030">
    <property type="component" value="Unassembled WGS sequence"/>
</dbReference>
<dbReference type="InterPro" id="IPR006089">
    <property type="entry name" value="Acyl-CoA_DH_CS"/>
</dbReference>
<dbReference type="InterPro" id="IPR041504">
    <property type="entry name" value="AidB_N"/>
</dbReference>
<evidence type="ECO:0000259" key="7">
    <source>
        <dbReference type="Pfam" id="PF02770"/>
    </source>
</evidence>
<protein>
    <submittedName>
        <fullName evidence="9">DNA alkylation response protein</fullName>
    </submittedName>
</protein>
<dbReference type="InterPro" id="IPR036250">
    <property type="entry name" value="AcylCo_DH-like_C"/>
</dbReference>
<dbReference type="Pfam" id="PF18158">
    <property type="entry name" value="AidB_N"/>
    <property type="match status" value="1"/>
</dbReference>
<dbReference type="PROSITE" id="PS00073">
    <property type="entry name" value="ACYL_COA_DH_2"/>
    <property type="match status" value="1"/>
</dbReference>
<dbReference type="EMBL" id="WTUW01000009">
    <property type="protein sequence ID" value="MZR32508.1"/>
    <property type="molecule type" value="Genomic_DNA"/>
</dbReference>
<reference evidence="9 10" key="1">
    <citation type="submission" date="2019-12" db="EMBL/GenBank/DDBJ databases">
        <title>Snethiella sp. nov. sp. isolated from sea sand.</title>
        <authorList>
            <person name="Kim J."/>
            <person name="Jeong S.E."/>
            <person name="Jung H.S."/>
            <person name="Jeon C.O."/>
        </authorList>
    </citation>
    <scope>NUCLEOTIDE SEQUENCE [LARGE SCALE GENOMIC DNA]</scope>
    <source>
        <strain evidence="9 10">DP05</strain>
    </source>
</reference>
<dbReference type="InterPro" id="IPR009100">
    <property type="entry name" value="AcylCoA_DH/oxidase_NM_dom_sf"/>
</dbReference>
<feature type="domain" description="Acyl-CoA oxidase/dehydrogenase middle" evidence="7">
    <location>
        <begin position="190"/>
        <end position="287"/>
    </location>
</feature>
<evidence type="ECO:0000313" key="10">
    <source>
        <dbReference type="Proteomes" id="UP000476030"/>
    </source>
</evidence>
<evidence type="ECO:0000256" key="5">
    <source>
        <dbReference type="RuleBase" id="RU362125"/>
    </source>
</evidence>
<keyword evidence="5" id="KW-0560">Oxidoreductase</keyword>
<dbReference type="Pfam" id="PF00441">
    <property type="entry name" value="Acyl-CoA_dh_1"/>
    <property type="match status" value="1"/>
</dbReference>
<dbReference type="Pfam" id="PF02770">
    <property type="entry name" value="Acyl-CoA_dh_M"/>
    <property type="match status" value="1"/>
</dbReference>
<evidence type="ECO:0000256" key="3">
    <source>
        <dbReference type="ARBA" id="ARBA00022630"/>
    </source>
</evidence>
<comment type="caution">
    <text evidence="9">The sequence shown here is derived from an EMBL/GenBank/DDBJ whole genome shotgun (WGS) entry which is preliminary data.</text>
</comment>
<dbReference type="InterPro" id="IPR006091">
    <property type="entry name" value="Acyl-CoA_Oxase/DH_mid-dom"/>
</dbReference>
<evidence type="ECO:0000256" key="4">
    <source>
        <dbReference type="ARBA" id="ARBA00022827"/>
    </source>
</evidence>
<keyword evidence="4 5" id="KW-0274">FAD</keyword>
<evidence type="ECO:0000256" key="1">
    <source>
        <dbReference type="ARBA" id="ARBA00001974"/>
    </source>
</evidence>
<comment type="similarity">
    <text evidence="2 5">Belongs to the acyl-CoA dehydrogenase family.</text>
</comment>
<dbReference type="PANTHER" id="PTHR42707">
    <property type="entry name" value="ACYL-COA DEHYDROGENASE"/>
    <property type="match status" value="1"/>
</dbReference>
<keyword evidence="3 5" id="KW-0285">Flavoprotein</keyword>
<dbReference type="RefSeq" id="WP_161317286.1">
    <property type="nucleotide sequence ID" value="NZ_WTUW01000009.1"/>
</dbReference>